<comment type="caution">
    <text evidence="1">The sequence shown here is derived from an EMBL/GenBank/DDBJ whole genome shotgun (WGS) entry which is preliminary data.</text>
</comment>
<organism evidence="1 2">
    <name type="scientific">Bacillus cereus</name>
    <dbReference type="NCBI Taxonomy" id="1396"/>
    <lineage>
        <taxon>Bacteria</taxon>
        <taxon>Bacillati</taxon>
        <taxon>Bacillota</taxon>
        <taxon>Bacilli</taxon>
        <taxon>Bacillales</taxon>
        <taxon>Bacillaceae</taxon>
        <taxon>Bacillus</taxon>
        <taxon>Bacillus cereus group</taxon>
    </lineage>
</organism>
<name>A0A9X0GCA5_BACCE</name>
<gene>
    <name evidence="1" type="ORF">TQ94_00075</name>
</gene>
<sequence length="66" mass="7644">MSSGESRATNLDVKDFEEAQKKIYDNFLLQRTLNKSVLYNNADHQEGNVFEVNKDQVVCIDYEEAE</sequence>
<dbReference type="AlphaFoldDB" id="A0A9X0GCA5"/>
<reference evidence="1 2" key="1">
    <citation type="submission" date="2015-02" db="EMBL/GenBank/DDBJ databases">
        <title>Evolution of B. cereus sensu lato: Distribution, horizontal transfer and duplication of chromosomal virulence genes.</title>
        <authorList>
            <person name="Boehm M.-E."/>
            <person name="Huptas C."/>
            <person name="Krey V.M."/>
            <person name="Scherer S."/>
        </authorList>
    </citation>
    <scope>NUCLEOTIDE SEQUENCE [LARGE SCALE GENOMIC DNA]</scope>
    <source>
        <strain evidence="1 2">#17</strain>
    </source>
</reference>
<evidence type="ECO:0000313" key="2">
    <source>
        <dbReference type="Proteomes" id="UP000036243"/>
    </source>
</evidence>
<protein>
    <submittedName>
        <fullName evidence="1">Uncharacterized protein</fullName>
    </submittedName>
</protein>
<dbReference type="Proteomes" id="UP000036243">
    <property type="component" value="Unassembled WGS sequence"/>
</dbReference>
<dbReference type="EMBL" id="JYFW01000004">
    <property type="protein sequence ID" value="KMP22722.1"/>
    <property type="molecule type" value="Genomic_DNA"/>
</dbReference>
<evidence type="ECO:0000313" key="1">
    <source>
        <dbReference type="EMBL" id="KMP22722.1"/>
    </source>
</evidence>
<accession>A0A9X0GCA5</accession>
<proteinExistence type="predicted"/>